<dbReference type="Proteomes" id="UP000053890">
    <property type="component" value="Unassembled WGS sequence"/>
</dbReference>
<feature type="compositionally biased region" description="Low complexity" evidence="2">
    <location>
        <begin position="86"/>
        <end position="101"/>
    </location>
</feature>
<feature type="compositionally biased region" description="Low complexity" evidence="2">
    <location>
        <begin position="463"/>
        <end position="480"/>
    </location>
</feature>
<feature type="region of interest" description="Disordered" evidence="2">
    <location>
        <begin position="567"/>
        <end position="586"/>
    </location>
</feature>
<dbReference type="OMA" id="GNIKEHR"/>
<dbReference type="RefSeq" id="XP_018271731.1">
    <property type="nucleotide sequence ID" value="XM_018416476.1"/>
</dbReference>
<feature type="compositionally biased region" description="Basic and acidic residues" evidence="2">
    <location>
        <begin position="149"/>
        <end position="161"/>
    </location>
</feature>
<keyword evidence="5" id="KW-1185">Reference proteome</keyword>
<dbReference type="InterPro" id="IPR013272">
    <property type="entry name" value="Vps72/YL1_C"/>
</dbReference>
<feature type="region of interest" description="Disordered" evidence="2">
    <location>
        <begin position="262"/>
        <end position="296"/>
    </location>
</feature>
<evidence type="ECO:0000313" key="5">
    <source>
        <dbReference type="Proteomes" id="UP000053890"/>
    </source>
</evidence>
<dbReference type="OrthoDB" id="78296at2759"/>
<dbReference type="AlphaFoldDB" id="A0A194S520"/>
<feature type="compositionally biased region" description="Acidic residues" evidence="2">
    <location>
        <begin position="1"/>
        <end position="25"/>
    </location>
</feature>
<feature type="compositionally biased region" description="Pro residues" evidence="2">
    <location>
        <begin position="576"/>
        <end position="586"/>
    </location>
</feature>
<dbReference type="STRING" id="578459.A0A194S520"/>
<name>A0A194S520_RHOGW</name>
<dbReference type="PANTHER" id="PTHR13275:SF4">
    <property type="entry name" value="VACUOLAR PROTEIN SORTING-ASSOCIATED PROTEIN 72 HOMOLOG"/>
    <property type="match status" value="1"/>
</dbReference>
<evidence type="ECO:0000313" key="4">
    <source>
        <dbReference type="EMBL" id="KPV75682.1"/>
    </source>
</evidence>
<protein>
    <recommendedName>
        <fullName evidence="3">Vps72/YL1 C-terminal domain-containing protein</fullName>
    </recommendedName>
</protein>
<evidence type="ECO:0000259" key="3">
    <source>
        <dbReference type="SMART" id="SM00993"/>
    </source>
</evidence>
<accession>A0A194S520</accession>
<comment type="similarity">
    <text evidence="1">Belongs to the VPS72/YL1 family.</text>
</comment>
<feature type="domain" description="Vps72/YL1 C-terminal" evidence="3">
    <location>
        <begin position="360"/>
        <end position="389"/>
    </location>
</feature>
<evidence type="ECO:0000256" key="1">
    <source>
        <dbReference type="ARBA" id="ARBA00006832"/>
    </source>
</evidence>
<gene>
    <name evidence="4" type="ORF">RHOBADRAFT_52719</name>
</gene>
<feature type="region of interest" description="Disordered" evidence="2">
    <location>
        <begin position="1"/>
        <end position="175"/>
    </location>
</feature>
<sequence>MAALIEDEAAAEVEEMFKEEEDDNEFENKEEKDEFDSDFGSTDEDAGDDEDDEEAGERQLRREAKEAKKAERGKRKGFQAPVHPFARQTKAARKAAAAKQAGPVASTSATTLDEDGEPVKKRKKVAVDPAFLVPQRESSRRQAVQNKKQVQDRLKEVEQRKATTTPRPTRKQQATLTQADLIAEALETEEQNRAALLAFYAAEEERREAERVAGMRYEIIGPKLTFLSRVQDRVDNKGKGKEGDQDQMEKGRRRLIEVVGESGSKGWKASGAETGGLVHEHDAATGRGRKSATTASTSLNSILNSADHTPGPSTPPEPQEYARNWLVFDNFEGSRADELEAIFGDHADWSKRPMPVGQLGICPFTGLPARYRDPLTLVPYATISAFHQLRAMASPHPPFVWSDSLSAYTGASGFGLMADVELAWGRRQHAQPERYAAAGPHAQLQYQRATSALPPTLYFSTVSGAGSAQQQQQQRAPRQQHAPEDNPYKISYAHAGGSGRGQRGRVSLDAAAAQAQGAPLPPPQQQQQPAPVPQQHVPAPVQQQAPPARSIPGAGAAFGGGVSVNAQGRAVLPPLGGLPPLPSFPS</sequence>
<feature type="compositionally biased region" description="Basic and acidic residues" evidence="2">
    <location>
        <begin position="56"/>
        <end position="70"/>
    </location>
</feature>
<dbReference type="GeneID" id="28976924"/>
<reference evidence="4 5" key="1">
    <citation type="journal article" date="2015" name="Front. Microbiol.">
        <title>Genome sequence of the plant growth promoting endophytic yeast Rhodotorula graminis WP1.</title>
        <authorList>
            <person name="Firrincieli A."/>
            <person name="Otillar R."/>
            <person name="Salamov A."/>
            <person name="Schmutz J."/>
            <person name="Khan Z."/>
            <person name="Redman R.S."/>
            <person name="Fleck N.D."/>
            <person name="Lindquist E."/>
            <person name="Grigoriev I.V."/>
            <person name="Doty S.L."/>
        </authorList>
    </citation>
    <scope>NUCLEOTIDE SEQUENCE [LARGE SCALE GENOMIC DNA]</scope>
    <source>
        <strain evidence="4 5">WP1</strain>
    </source>
</reference>
<evidence type="ECO:0000256" key="2">
    <source>
        <dbReference type="SAM" id="MobiDB-lite"/>
    </source>
</evidence>
<dbReference type="GO" id="GO:0005634">
    <property type="term" value="C:nucleus"/>
    <property type="evidence" value="ECO:0007669"/>
    <property type="project" value="TreeGrafter"/>
</dbReference>
<dbReference type="InterPro" id="IPR046757">
    <property type="entry name" value="YL1_N"/>
</dbReference>
<feature type="compositionally biased region" description="Low complexity" evidence="2">
    <location>
        <begin position="162"/>
        <end position="175"/>
    </location>
</feature>
<dbReference type="PANTHER" id="PTHR13275">
    <property type="entry name" value="YL-1 PROTEIN TRANSCRIPTION FACTOR-LIKE 1"/>
    <property type="match status" value="1"/>
</dbReference>
<feature type="compositionally biased region" description="Acidic residues" evidence="2">
    <location>
        <begin position="33"/>
        <end position="55"/>
    </location>
</feature>
<dbReference type="SMART" id="SM00993">
    <property type="entry name" value="YL1_C"/>
    <property type="match status" value="1"/>
</dbReference>
<dbReference type="Pfam" id="PF08265">
    <property type="entry name" value="YL1_C"/>
    <property type="match status" value="1"/>
</dbReference>
<dbReference type="Pfam" id="PF05764">
    <property type="entry name" value="YL1"/>
    <property type="match status" value="1"/>
</dbReference>
<feature type="compositionally biased region" description="Low complexity" evidence="2">
    <location>
        <begin position="525"/>
        <end position="548"/>
    </location>
</feature>
<feature type="region of interest" description="Disordered" evidence="2">
    <location>
        <begin position="463"/>
        <end position="561"/>
    </location>
</feature>
<dbReference type="EMBL" id="KQ474077">
    <property type="protein sequence ID" value="KPV75682.1"/>
    <property type="molecule type" value="Genomic_DNA"/>
</dbReference>
<proteinExistence type="inferred from homology"/>
<organism evidence="4 5">
    <name type="scientific">Rhodotorula graminis (strain WP1)</name>
    <dbReference type="NCBI Taxonomy" id="578459"/>
    <lineage>
        <taxon>Eukaryota</taxon>
        <taxon>Fungi</taxon>
        <taxon>Dikarya</taxon>
        <taxon>Basidiomycota</taxon>
        <taxon>Pucciniomycotina</taxon>
        <taxon>Microbotryomycetes</taxon>
        <taxon>Sporidiobolales</taxon>
        <taxon>Sporidiobolaceae</taxon>
        <taxon>Rhodotorula</taxon>
    </lineage>
</organism>